<dbReference type="GO" id="GO:1904158">
    <property type="term" value="P:axonemal central apparatus assembly"/>
    <property type="evidence" value="ECO:0007669"/>
    <property type="project" value="TreeGrafter"/>
</dbReference>
<dbReference type="PANTHER" id="PTHR21963">
    <property type="entry name" value="PF6"/>
    <property type="match status" value="1"/>
</dbReference>
<comment type="caution">
    <text evidence="2">The sequence shown here is derived from an EMBL/GenBank/DDBJ whole genome shotgun (WGS) entry which is preliminary data.</text>
</comment>
<sequence length="354" mass="38667">VMQHTKTFYPNVLAGMCHREGVLLLAMLGPGTVGETIYDESVDMQVKTKVGFGRFYDLIDTGDAIIPSTSSENNQSQQDQRPPTDGRSPPVTAPAQQNPTSYVYIAGDQIIQQHDEYTFMYPTSGAHIKIRKMSSLNGDNAANVTITHTSHTITFATSLSSPVPFFSPRPTPYFTASFRDGSVFSIKQKRKAEDKESAEVGCMISTQDGLSVEFSKEGYVVQRVFDGQGKGVDGLDGVEVGRVVLSDGTILKYLSNNSTQIFYPNGNITTHEPRTNTWTSTDHTGRRVTTTPGSDAITTQLQIATEKDPASGRVVVTREDMVTVTRSEGRIVTHHSDGTRIETSGEGVEVWKEG</sequence>
<evidence type="ECO:0000313" key="2">
    <source>
        <dbReference type="EMBL" id="KAJ3026433.1"/>
    </source>
</evidence>
<dbReference type="Proteomes" id="UP001212841">
    <property type="component" value="Unassembled WGS sequence"/>
</dbReference>
<reference evidence="2" key="1">
    <citation type="submission" date="2020-05" db="EMBL/GenBank/DDBJ databases">
        <title>Phylogenomic resolution of chytrid fungi.</title>
        <authorList>
            <person name="Stajich J.E."/>
            <person name="Amses K."/>
            <person name="Simmons R."/>
            <person name="Seto K."/>
            <person name="Myers J."/>
            <person name="Bonds A."/>
            <person name="Quandt C.A."/>
            <person name="Barry K."/>
            <person name="Liu P."/>
            <person name="Grigoriev I."/>
            <person name="Longcore J.E."/>
            <person name="James T.Y."/>
        </authorList>
    </citation>
    <scope>NUCLEOTIDE SEQUENCE</scope>
    <source>
        <strain evidence="2">JEL0318</strain>
    </source>
</reference>
<name>A0AAD5S0Z5_9FUNG</name>
<protein>
    <submittedName>
        <fullName evidence="2">Uncharacterized protein</fullName>
    </submittedName>
</protein>
<dbReference type="InterPro" id="IPR026173">
    <property type="entry name" value="SPAG17"/>
</dbReference>
<keyword evidence="3" id="KW-1185">Reference proteome</keyword>
<proteinExistence type="predicted"/>
<feature type="region of interest" description="Disordered" evidence="1">
    <location>
        <begin position="66"/>
        <end position="98"/>
    </location>
</feature>
<dbReference type="GO" id="GO:1990716">
    <property type="term" value="C:axonemal central apparatus"/>
    <property type="evidence" value="ECO:0007669"/>
    <property type="project" value="TreeGrafter"/>
</dbReference>
<dbReference type="PANTHER" id="PTHR21963:SF1">
    <property type="entry name" value="SPERM-ASSOCIATED ANTIGEN 17"/>
    <property type="match status" value="1"/>
</dbReference>
<organism evidence="2 3">
    <name type="scientific">Rhizophlyctis rosea</name>
    <dbReference type="NCBI Taxonomy" id="64517"/>
    <lineage>
        <taxon>Eukaryota</taxon>
        <taxon>Fungi</taxon>
        <taxon>Fungi incertae sedis</taxon>
        <taxon>Chytridiomycota</taxon>
        <taxon>Chytridiomycota incertae sedis</taxon>
        <taxon>Chytridiomycetes</taxon>
        <taxon>Rhizophlyctidales</taxon>
        <taxon>Rhizophlyctidaceae</taxon>
        <taxon>Rhizophlyctis</taxon>
    </lineage>
</organism>
<feature type="non-terminal residue" evidence="2">
    <location>
        <position position="1"/>
    </location>
</feature>
<gene>
    <name evidence="2" type="ORF">HK097_006449</name>
</gene>
<feature type="non-terminal residue" evidence="2">
    <location>
        <position position="354"/>
    </location>
</feature>
<dbReference type="EMBL" id="JADGJD010003005">
    <property type="protein sequence ID" value="KAJ3026433.1"/>
    <property type="molecule type" value="Genomic_DNA"/>
</dbReference>
<accession>A0AAD5S0Z5</accession>
<evidence type="ECO:0000313" key="3">
    <source>
        <dbReference type="Proteomes" id="UP001212841"/>
    </source>
</evidence>
<feature type="compositionally biased region" description="Polar residues" evidence="1">
    <location>
        <begin position="67"/>
        <end position="81"/>
    </location>
</feature>
<evidence type="ECO:0000256" key="1">
    <source>
        <dbReference type="SAM" id="MobiDB-lite"/>
    </source>
</evidence>
<dbReference type="AlphaFoldDB" id="A0AAD5S0Z5"/>